<evidence type="ECO:0000313" key="2">
    <source>
        <dbReference type="Proteomes" id="UP000033423"/>
    </source>
</evidence>
<protein>
    <submittedName>
        <fullName evidence="1">Uncharacterized protein</fullName>
    </submittedName>
</protein>
<gene>
    <name evidence="1" type="ORF">MBAV_004342</name>
</gene>
<dbReference type="AlphaFoldDB" id="A0A0F3GNK1"/>
<proteinExistence type="predicted"/>
<name>A0A0F3GNK1_9BACT</name>
<accession>A0A0F3GNK1</accession>
<comment type="caution">
    <text evidence="1">The sequence shown here is derived from an EMBL/GenBank/DDBJ whole genome shotgun (WGS) entry which is preliminary data.</text>
</comment>
<sequence length="71" mass="7810">MPSLLKSATALTLHPDRPFTTKPPPFILVPSISHTTRSPVVVFCHNMSLLPLPSKSPIPLNTHSFGKPRWA</sequence>
<evidence type="ECO:0000313" key="1">
    <source>
        <dbReference type="EMBL" id="KJU83466.1"/>
    </source>
</evidence>
<dbReference type="EMBL" id="LACI01001881">
    <property type="protein sequence ID" value="KJU83466.1"/>
    <property type="molecule type" value="Genomic_DNA"/>
</dbReference>
<organism evidence="1 2">
    <name type="scientific">Candidatus Magnetobacterium bavaricum</name>
    <dbReference type="NCBI Taxonomy" id="29290"/>
    <lineage>
        <taxon>Bacteria</taxon>
        <taxon>Pseudomonadati</taxon>
        <taxon>Nitrospirota</taxon>
        <taxon>Thermodesulfovibrionia</taxon>
        <taxon>Thermodesulfovibrionales</taxon>
        <taxon>Candidatus Magnetobacteriaceae</taxon>
        <taxon>Candidatus Magnetobacterium</taxon>
    </lineage>
</organism>
<reference evidence="1 2" key="1">
    <citation type="submission" date="2015-02" db="EMBL/GenBank/DDBJ databases">
        <title>Single-cell genomics of uncultivated deep-branching MTB reveals a conserved set of magnetosome genes.</title>
        <authorList>
            <person name="Kolinko S."/>
            <person name="Richter M."/>
            <person name="Glockner F.O."/>
            <person name="Brachmann A."/>
            <person name="Schuler D."/>
        </authorList>
    </citation>
    <scope>NUCLEOTIDE SEQUENCE [LARGE SCALE GENOMIC DNA]</scope>
    <source>
        <strain evidence="1">TM-1</strain>
    </source>
</reference>
<dbReference type="Proteomes" id="UP000033423">
    <property type="component" value="Unassembled WGS sequence"/>
</dbReference>
<keyword evidence="2" id="KW-1185">Reference proteome</keyword>